<evidence type="ECO:0000256" key="8">
    <source>
        <dbReference type="ARBA" id="ARBA00023054"/>
    </source>
</evidence>
<dbReference type="SUPFAM" id="SSF81324">
    <property type="entry name" value="Voltage-gated potassium channels"/>
    <property type="match status" value="1"/>
</dbReference>
<evidence type="ECO:0000256" key="14">
    <source>
        <dbReference type="SAM" id="Phobius"/>
    </source>
</evidence>
<dbReference type="InterPro" id="IPR005821">
    <property type="entry name" value="Ion_trans_dom"/>
</dbReference>
<evidence type="ECO:0000313" key="17">
    <source>
        <dbReference type="Proteomes" id="UP001408356"/>
    </source>
</evidence>
<gene>
    <name evidence="16" type="ORF">SUNI508_02927</name>
</gene>
<keyword evidence="11" id="KW-0407">Ion channel</keyword>
<feature type="transmembrane region" description="Helical" evidence="14">
    <location>
        <begin position="87"/>
        <end position="107"/>
    </location>
</feature>
<evidence type="ECO:0000256" key="3">
    <source>
        <dbReference type="ARBA" id="ARBA00022448"/>
    </source>
</evidence>
<protein>
    <recommendedName>
        <fullName evidence="2">Voltage-gated hydrogen channel 1</fullName>
    </recommendedName>
    <alternativeName>
        <fullName evidence="12">Hydrogen voltage-gated channel 1</fullName>
    </alternativeName>
</protein>
<name>A0ABR2VFG9_9PEZI</name>
<feature type="domain" description="Ion transport" evidence="15">
    <location>
        <begin position="62"/>
        <end position="161"/>
    </location>
</feature>
<evidence type="ECO:0000256" key="6">
    <source>
        <dbReference type="ARBA" id="ARBA00022882"/>
    </source>
</evidence>
<dbReference type="Pfam" id="PF00520">
    <property type="entry name" value="Ion_trans"/>
    <property type="match status" value="1"/>
</dbReference>
<evidence type="ECO:0000256" key="2">
    <source>
        <dbReference type="ARBA" id="ARBA00015897"/>
    </source>
</evidence>
<organism evidence="16 17">
    <name type="scientific">Seiridium unicorne</name>
    <dbReference type="NCBI Taxonomy" id="138068"/>
    <lineage>
        <taxon>Eukaryota</taxon>
        <taxon>Fungi</taxon>
        <taxon>Dikarya</taxon>
        <taxon>Ascomycota</taxon>
        <taxon>Pezizomycotina</taxon>
        <taxon>Sordariomycetes</taxon>
        <taxon>Xylariomycetidae</taxon>
        <taxon>Amphisphaeriales</taxon>
        <taxon>Sporocadaceae</taxon>
        <taxon>Seiridium</taxon>
    </lineage>
</organism>
<comment type="subcellular location">
    <subcellularLocation>
        <location evidence="1">Cell membrane</location>
        <topology evidence="1">Multi-pass membrane protein</topology>
    </subcellularLocation>
</comment>
<keyword evidence="4" id="KW-1003">Cell membrane</keyword>
<sequence length="205" mass="23676">MVYSENINTEDSTVQFPHSGHLGLTRYRRTRRAAQKLLSSKAKHWFVLTLVILDVAGILTDIFIALITCELDREDEPWVQPTRDALTLFSLILSCLFLVELLLSLWANGPRRYLSSKVACFDAFVIVVGFVIDVVEHGNVVEEIASLVVILRLWRFVKIVDEFSVEASEQWDETRQRLEELEKENSELKEELRRYKQPGDEGLPR</sequence>
<keyword evidence="10 14" id="KW-0472">Membrane</keyword>
<keyword evidence="8" id="KW-0175">Coiled coil</keyword>
<keyword evidence="17" id="KW-1185">Reference proteome</keyword>
<evidence type="ECO:0000256" key="4">
    <source>
        <dbReference type="ARBA" id="ARBA00022475"/>
    </source>
</evidence>
<evidence type="ECO:0000256" key="1">
    <source>
        <dbReference type="ARBA" id="ARBA00004651"/>
    </source>
</evidence>
<evidence type="ECO:0000256" key="13">
    <source>
        <dbReference type="SAM" id="MobiDB-lite"/>
    </source>
</evidence>
<dbReference type="Proteomes" id="UP001408356">
    <property type="component" value="Unassembled WGS sequence"/>
</dbReference>
<evidence type="ECO:0000256" key="11">
    <source>
        <dbReference type="ARBA" id="ARBA00023303"/>
    </source>
</evidence>
<proteinExistence type="predicted"/>
<evidence type="ECO:0000313" key="16">
    <source>
        <dbReference type="EMBL" id="KAK9425566.1"/>
    </source>
</evidence>
<dbReference type="Gene3D" id="1.20.120.350">
    <property type="entry name" value="Voltage-gated potassium channels. Chain C"/>
    <property type="match status" value="1"/>
</dbReference>
<keyword evidence="9" id="KW-0406">Ion transport</keyword>
<reference evidence="16 17" key="1">
    <citation type="journal article" date="2024" name="J. Plant Pathol.">
        <title>Sequence and assembly of the genome of Seiridium unicorne, isolate CBS 538.82, causal agent of cypress canker disease.</title>
        <authorList>
            <person name="Scali E."/>
            <person name="Rocca G.D."/>
            <person name="Danti R."/>
            <person name="Garbelotto M."/>
            <person name="Barberini S."/>
            <person name="Baroncelli R."/>
            <person name="Emiliani G."/>
        </authorList>
    </citation>
    <scope>NUCLEOTIDE SEQUENCE [LARGE SCALE GENOMIC DNA]</scope>
    <source>
        <strain evidence="16 17">BM-138-508</strain>
    </source>
</reference>
<dbReference type="PANTHER" id="PTHR46480">
    <property type="entry name" value="F20B24.22"/>
    <property type="match status" value="1"/>
</dbReference>
<evidence type="ECO:0000256" key="5">
    <source>
        <dbReference type="ARBA" id="ARBA00022692"/>
    </source>
</evidence>
<dbReference type="InterPro" id="IPR031846">
    <property type="entry name" value="Hvcn1"/>
</dbReference>
<keyword evidence="5 14" id="KW-0812">Transmembrane</keyword>
<evidence type="ECO:0000256" key="10">
    <source>
        <dbReference type="ARBA" id="ARBA00023136"/>
    </source>
</evidence>
<keyword evidence="6" id="KW-0851">Voltage-gated channel</keyword>
<dbReference type="PANTHER" id="PTHR46480:SF1">
    <property type="entry name" value="VOLTAGE-GATED HYDROGEN CHANNEL 1"/>
    <property type="match status" value="1"/>
</dbReference>
<evidence type="ECO:0000256" key="9">
    <source>
        <dbReference type="ARBA" id="ARBA00023065"/>
    </source>
</evidence>
<comment type="caution">
    <text evidence="16">The sequence shown here is derived from an EMBL/GenBank/DDBJ whole genome shotgun (WGS) entry which is preliminary data.</text>
</comment>
<evidence type="ECO:0000256" key="7">
    <source>
        <dbReference type="ARBA" id="ARBA00022989"/>
    </source>
</evidence>
<feature type="region of interest" description="Disordered" evidence="13">
    <location>
        <begin position="185"/>
        <end position="205"/>
    </location>
</feature>
<keyword evidence="7 14" id="KW-1133">Transmembrane helix</keyword>
<feature type="transmembrane region" description="Helical" evidence="14">
    <location>
        <begin position="45"/>
        <end position="67"/>
    </location>
</feature>
<evidence type="ECO:0000256" key="12">
    <source>
        <dbReference type="ARBA" id="ARBA00031989"/>
    </source>
</evidence>
<dbReference type="InterPro" id="IPR027359">
    <property type="entry name" value="Volt_channel_dom_sf"/>
</dbReference>
<evidence type="ECO:0000259" key="15">
    <source>
        <dbReference type="Pfam" id="PF00520"/>
    </source>
</evidence>
<keyword evidence="3" id="KW-0813">Transport</keyword>
<accession>A0ABR2VFG9</accession>
<dbReference type="EMBL" id="JARVKF010000013">
    <property type="protein sequence ID" value="KAK9425566.1"/>
    <property type="molecule type" value="Genomic_DNA"/>
</dbReference>